<evidence type="ECO:0000256" key="4">
    <source>
        <dbReference type="ARBA" id="ARBA00023136"/>
    </source>
</evidence>
<keyword evidence="7" id="KW-1185">Reference proteome</keyword>
<reference evidence="6 7" key="1">
    <citation type="submission" date="2015-06" db="EMBL/GenBank/DDBJ databases">
        <title>Survival trade-offs in plant roots during colonization by closely related pathogenic and mutualistic fungi.</title>
        <authorList>
            <person name="Hacquard S."/>
            <person name="Kracher B."/>
            <person name="Hiruma K."/>
            <person name="Weinman A."/>
            <person name="Muench P."/>
            <person name="Garrido Oter R."/>
            <person name="Ver Loren van Themaat E."/>
            <person name="Dallerey J.-F."/>
            <person name="Damm U."/>
            <person name="Henrissat B."/>
            <person name="Lespinet O."/>
            <person name="Thon M."/>
            <person name="Kemen E."/>
            <person name="McHardy A.C."/>
            <person name="Schulze-Lefert P."/>
            <person name="O'Connell R.J."/>
        </authorList>
    </citation>
    <scope>NUCLEOTIDE SEQUENCE [LARGE SCALE GENOMIC DNA]</scope>
    <source>
        <strain evidence="6 7">0861</strain>
    </source>
</reference>
<sequence>MLSALVTKDDSGFKLYHYEPSFAAAILFAAVFFTLSARHLQLLVKTRTWCFIPFFVGCLFETLGYASRGYSAKQTPDWDLMPYVAQSMLILLGPAFYAASIYMVLGRLLRILEAEKYSLIKVKWLTKFFLMGDILSIFGQGGGGGMLATAKSESSQNLGNTVILLGLGIQVVFFGFFMIVTTVFHFRITMNPTTKSIYTNMPWQRFIWVLYFSSLLIMVRSVFRMIEYAQGQDGSLIQKEVYVYVLDALLMAFVSVVFSVYQPSDVLKEHKILADEDALRTAGFDNLSLHVYDQRRQG</sequence>
<feature type="transmembrane region" description="Helical" evidence="5">
    <location>
        <begin position="162"/>
        <end position="186"/>
    </location>
</feature>
<feature type="transmembrane region" description="Helical" evidence="5">
    <location>
        <begin position="87"/>
        <end position="108"/>
    </location>
</feature>
<dbReference type="Proteomes" id="UP000076552">
    <property type="component" value="Unassembled WGS sequence"/>
</dbReference>
<keyword evidence="4 5" id="KW-0472">Membrane</keyword>
<feature type="transmembrane region" description="Helical" evidence="5">
    <location>
        <begin position="241"/>
        <end position="261"/>
    </location>
</feature>
<evidence type="ECO:0000313" key="7">
    <source>
        <dbReference type="Proteomes" id="UP000076552"/>
    </source>
</evidence>
<comment type="caution">
    <text evidence="6">The sequence shown here is derived from an EMBL/GenBank/DDBJ whole genome shotgun (WGS) entry which is preliminary data.</text>
</comment>
<gene>
    <name evidence="6" type="ORF">CT0861_05802</name>
</gene>
<dbReference type="PANTHER" id="PTHR31465">
    <property type="entry name" value="PROTEIN RTA1-RELATED"/>
    <property type="match status" value="1"/>
</dbReference>
<comment type="subcellular location">
    <subcellularLocation>
        <location evidence="1">Membrane</location>
        <topology evidence="1">Multi-pass membrane protein</topology>
    </subcellularLocation>
</comment>
<keyword evidence="2 5" id="KW-0812">Transmembrane</keyword>
<feature type="transmembrane region" description="Helical" evidence="5">
    <location>
        <begin position="206"/>
        <end position="226"/>
    </location>
</feature>
<accession>A0A166YRM0</accession>
<dbReference type="GO" id="GO:0016020">
    <property type="term" value="C:membrane"/>
    <property type="evidence" value="ECO:0007669"/>
    <property type="project" value="UniProtKB-SubCell"/>
</dbReference>
<dbReference type="AlphaFoldDB" id="A0A166YRM0"/>
<name>A0A166YRM0_9PEZI</name>
<organism evidence="6 7">
    <name type="scientific">Colletotrichum tofieldiae</name>
    <dbReference type="NCBI Taxonomy" id="708197"/>
    <lineage>
        <taxon>Eukaryota</taxon>
        <taxon>Fungi</taxon>
        <taxon>Dikarya</taxon>
        <taxon>Ascomycota</taxon>
        <taxon>Pezizomycotina</taxon>
        <taxon>Sordariomycetes</taxon>
        <taxon>Hypocreomycetidae</taxon>
        <taxon>Glomerellales</taxon>
        <taxon>Glomerellaceae</taxon>
        <taxon>Colletotrichum</taxon>
        <taxon>Colletotrichum spaethianum species complex</taxon>
    </lineage>
</organism>
<dbReference type="Pfam" id="PF04479">
    <property type="entry name" value="RTA1"/>
    <property type="match status" value="1"/>
</dbReference>
<evidence type="ECO:0000256" key="3">
    <source>
        <dbReference type="ARBA" id="ARBA00022989"/>
    </source>
</evidence>
<evidence type="ECO:0000256" key="1">
    <source>
        <dbReference type="ARBA" id="ARBA00004141"/>
    </source>
</evidence>
<proteinExistence type="predicted"/>
<evidence type="ECO:0000256" key="5">
    <source>
        <dbReference type="SAM" id="Phobius"/>
    </source>
</evidence>
<protein>
    <submittedName>
        <fullName evidence="6">RTA1 domain-containing protein</fullName>
    </submittedName>
</protein>
<dbReference type="InterPro" id="IPR007568">
    <property type="entry name" value="RTA1"/>
</dbReference>
<keyword evidence="3 5" id="KW-1133">Transmembrane helix</keyword>
<feature type="transmembrane region" description="Helical" evidence="5">
    <location>
        <begin position="20"/>
        <end position="37"/>
    </location>
</feature>
<feature type="transmembrane region" description="Helical" evidence="5">
    <location>
        <begin position="49"/>
        <end position="67"/>
    </location>
</feature>
<evidence type="ECO:0000313" key="6">
    <source>
        <dbReference type="EMBL" id="KZL77977.1"/>
    </source>
</evidence>
<evidence type="ECO:0000256" key="2">
    <source>
        <dbReference type="ARBA" id="ARBA00022692"/>
    </source>
</evidence>
<dbReference type="STRING" id="708197.A0A166YRM0"/>
<dbReference type="PANTHER" id="PTHR31465:SF35">
    <property type="entry name" value="RTA1 DOMAIN PROTEIN-RELATED"/>
    <property type="match status" value="1"/>
</dbReference>
<dbReference type="EMBL" id="LFIV01000004">
    <property type="protein sequence ID" value="KZL77977.1"/>
    <property type="molecule type" value="Genomic_DNA"/>
</dbReference>
<feature type="transmembrane region" description="Helical" evidence="5">
    <location>
        <begin position="128"/>
        <end position="150"/>
    </location>
</feature>